<gene>
    <name evidence="1" type="ORF">NCTC5050_05359</name>
</gene>
<evidence type="ECO:0000313" key="1">
    <source>
        <dbReference type="EMBL" id="STV47762.1"/>
    </source>
</evidence>
<proteinExistence type="predicted"/>
<sequence length="55" mass="5937">MRRRVGVVGADHRLHLTEGAVYSLLIRGDQSAGADALVVQAKVFRVGAGDQQLFM</sequence>
<accession>A0A378BP16</accession>
<dbReference type="Proteomes" id="UP000255382">
    <property type="component" value="Unassembled WGS sequence"/>
</dbReference>
<name>A0A378BP16_KLEPO</name>
<evidence type="ECO:0000313" key="2">
    <source>
        <dbReference type="Proteomes" id="UP000255382"/>
    </source>
</evidence>
<dbReference type="AlphaFoldDB" id="A0A378BP16"/>
<reference evidence="1 2" key="1">
    <citation type="submission" date="2018-06" db="EMBL/GenBank/DDBJ databases">
        <authorList>
            <consortium name="Pathogen Informatics"/>
            <person name="Doyle S."/>
        </authorList>
    </citation>
    <scope>NUCLEOTIDE SEQUENCE [LARGE SCALE GENOMIC DNA]</scope>
    <source>
        <strain evidence="1 2">NCTC5050</strain>
    </source>
</reference>
<organism evidence="1 2">
    <name type="scientific">Klebsiella pneumoniae subsp. ozaenae</name>
    <dbReference type="NCBI Taxonomy" id="574"/>
    <lineage>
        <taxon>Bacteria</taxon>
        <taxon>Pseudomonadati</taxon>
        <taxon>Pseudomonadota</taxon>
        <taxon>Gammaproteobacteria</taxon>
        <taxon>Enterobacterales</taxon>
        <taxon>Enterobacteriaceae</taxon>
        <taxon>Klebsiella/Raoultella group</taxon>
        <taxon>Klebsiella</taxon>
        <taxon>Klebsiella pneumoniae complex</taxon>
    </lineage>
</organism>
<protein>
    <submittedName>
        <fullName evidence="1">Uncharacterized protein</fullName>
    </submittedName>
</protein>
<keyword evidence="2" id="KW-1185">Reference proteome</keyword>
<dbReference type="EMBL" id="UGLZ01000005">
    <property type="protein sequence ID" value="STV47762.1"/>
    <property type="molecule type" value="Genomic_DNA"/>
</dbReference>